<proteinExistence type="predicted"/>
<gene>
    <name evidence="2" type="ORF">SAMN05216337_101787</name>
</gene>
<evidence type="ECO:0000313" key="3">
    <source>
        <dbReference type="Proteomes" id="UP000199245"/>
    </source>
</evidence>
<dbReference type="Proteomes" id="UP000199245">
    <property type="component" value="Unassembled WGS sequence"/>
</dbReference>
<feature type="region of interest" description="Disordered" evidence="1">
    <location>
        <begin position="67"/>
        <end position="90"/>
    </location>
</feature>
<name>A0A1G6YT40_9BRAD</name>
<evidence type="ECO:0000256" key="1">
    <source>
        <dbReference type="SAM" id="MobiDB-lite"/>
    </source>
</evidence>
<dbReference type="EMBL" id="FMZW01000017">
    <property type="protein sequence ID" value="SDD93579.1"/>
    <property type="molecule type" value="Genomic_DNA"/>
</dbReference>
<evidence type="ECO:0000313" key="2">
    <source>
        <dbReference type="EMBL" id="SDD93579.1"/>
    </source>
</evidence>
<dbReference type="AlphaFoldDB" id="A0A1G6YT40"/>
<accession>A0A1G6YT40</accession>
<reference evidence="2 3" key="1">
    <citation type="submission" date="2016-10" db="EMBL/GenBank/DDBJ databases">
        <authorList>
            <person name="de Groot N.N."/>
        </authorList>
    </citation>
    <scope>NUCLEOTIDE SEQUENCE [LARGE SCALE GENOMIC DNA]</scope>
    <source>
        <strain evidence="2 3">R5</strain>
    </source>
</reference>
<protein>
    <submittedName>
        <fullName evidence="2">Uncharacterized protein</fullName>
    </submittedName>
</protein>
<sequence>MCTCMTNINESLKAHNTRLVTGFVLTKDRSGMDCLPVLQVEKINARSRRPPLMVVPTFCPFCGEKYPRQGEEGDTNLPNPVKASLGEAAP</sequence>
<organism evidence="2 3">
    <name type="scientific">Bradyrhizobium brasilense</name>
    <dbReference type="NCBI Taxonomy" id="1419277"/>
    <lineage>
        <taxon>Bacteria</taxon>
        <taxon>Pseudomonadati</taxon>
        <taxon>Pseudomonadota</taxon>
        <taxon>Alphaproteobacteria</taxon>
        <taxon>Hyphomicrobiales</taxon>
        <taxon>Nitrobacteraceae</taxon>
        <taxon>Bradyrhizobium</taxon>
    </lineage>
</organism>